<evidence type="ECO:0000256" key="1">
    <source>
        <dbReference type="SAM" id="Phobius"/>
    </source>
</evidence>
<comment type="caution">
    <text evidence="2">The sequence shown here is derived from an EMBL/GenBank/DDBJ whole genome shotgun (WGS) entry which is preliminary data.</text>
</comment>
<organism evidence="2 3">
    <name type="scientific">Capronia epimyces CBS 606.96</name>
    <dbReference type="NCBI Taxonomy" id="1182542"/>
    <lineage>
        <taxon>Eukaryota</taxon>
        <taxon>Fungi</taxon>
        <taxon>Dikarya</taxon>
        <taxon>Ascomycota</taxon>
        <taxon>Pezizomycotina</taxon>
        <taxon>Eurotiomycetes</taxon>
        <taxon>Chaetothyriomycetidae</taxon>
        <taxon>Chaetothyriales</taxon>
        <taxon>Herpotrichiellaceae</taxon>
        <taxon>Capronia</taxon>
    </lineage>
</organism>
<dbReference type="AlphaFoldDB" id="W9XG00"/>
<sequence>MSQLPQAQAVAAVSENNTYATIATALFVVLSICNAIFALIPTKSHIRVAVARPSRDLIFSRGTTESRIKIDRGRTHTHMMSHSWEVSHRRQIQMAIYMTTPPSPQLQLTMPILLLERHLRVSGEI</sequence>
<protein>
    <submittedName>
        <fullName evidence="2">Uncharacterized protein</fullName>
    </submittedName>
</protein>
<dbReference type="RefSeq" id="XP_007737195.1">
    <property type="nucleotide sequence ID" value="XM_007739005.1"/>
</dbReference>
<proteinExistence type="predicted"/>
<dbReference type="Proteomes" id="UP000019478">
    <property type="component" value="Unassembled WGS sequence"/>
</dbReference>
<evidence type="ECO:0000313" key="3">
    <source>
        <dbReference type="Proteomes" id="UP000019478"/>
    </source>
</evidence>
<name>W9XG00_9EURO</name>
<evidence type="ECO:0000313" key="2">
    <source>
        <dbReference type="EMBL" id="EXJ79407.1"/>
    </source>
</evidence>
<keyword evidence="1" id="KW-1133">Transmembrane helix</keyword>
<reference evidence="2 3" key="1">
    <citation type="submission" date="2013-03" db="EMBL/GenBank/DDBJ databases">
        <title>The Genome Sequence of Capronia epimyces CBS 606.96.</title>
        <authorList>
            <consortium name="The Broad Institute Genomics Platform"/>
            <person name="Cuomo C."/>
            <person name="de Hoog S."/>
            <person name="Gorbushina A."/>
            <person name="Walker B."/>
            <person name="Young S.K."/>
            <person name="Zeng Q."/>
            <person name="Gargeya S."/>
            <person name="Fitzgerald M."/>
            <person name="Haas B."/>
            <person name="Abouelleil A."/>
            <person name="Allen A.W."/>
            <person name="Alvarado L."/>
            <person name="Arachchi H.M."/>
            <person name="Berlin A.M."/>
            <person name="Chapman S.B."/>
            <person name="Gainer-Dewar J."/>
            <person name="Goldberg J."/>
            <person name="Griggs A."/>
            <person name="Gujja S."/>
            <person name="Hansen M."/>
            <person name="Howarth C."/>
            <person name="Imamovic A."/>
            <person name="Ireland A."/>
            <person name="Larimer J."/>
            <person name="McCowan C."/>
            <person name="Murphy C."/>
            <person name="Pearson M."/>
            <person name="Poon T.W."/>
            <person name="Priest M."/>
            <person name="Roberts A."/>
            <person name="Saif S."/>
            <person name="Shea T."/>
            <person name="Sisk P."/>
            <person name="Sykes S."/>
            <person name="Wortman J."/>
            <person name="Nusbaum C."/>
            <person name="Birren B."/>
        </authorList>
    </citation>
    <scope>NUCLEOTIDE SEQUENCE [LARGE SCALE GENOMIC DNA]</scope>
    <source>
        <strain evidence="2 3">CBS 606.96</strain>
    </source>
</reference>
<dbReference type="HOGENOM" id="CLU_1992341_0_0_1"/>
<feature type="transmembrane region" description="Helical" evidence="1">
    <location>
        <begin position="20"/>
        <end position="40"/>
    </location>
</feature>
<keyword evidence="1" id="KW-0812">Transmembrane</keyword>
<dbReference type="GeneID" id="19172995"/>
<gene>
    <name evidence="2" type="ORF">A1O3_08909</name>
</gene>
<accession>W9XG00</accession>
<dbReference type="EMBL" id="AMGY01000008">
    <property type="protein sequence ID" value="EXJ79407.1"/>
    <property type="molecule type" value="Genomic_DNA"/>
</dbReference>
<keyword evidence="1" id="KW-0472">Membrane</keyword>
<keyword evidence="3" id="KW-1185">Reference proteome</keyword>